<dbReference type="RefSeq" id="WP_093244130.1">
    <property type="nucleotide sequence ID" value="NZ_FNQF01000005.1"/>
</dbReference>
<name>A0A1H4AZP2_9FLAO</name>
<reference evidence="2 3" key="1">
    <citation type="submission" date="2016-10" db="EMBL/GenBank/DDBJ databases">
        <authorList>
            <person name="de Groot N.N."/>
        </authorList>
    </citation>
    <scope>NUCLEOTIDE SEQUENCE [LARGE SCALE GENOMIC DNA]</scope>
    <source>
        <strain evidence="2 3">DSM 23581</strain>
    </source>
</reference>
<evidence type="ECO:0000313" key="2">
    <source>
        <dbReference type="EMBL" id="SEA41274.1"/>
    </source>
</evidence>
<keyword evidence="1" id="KW-0812">Transmembrane</keyword>
<keyword evidence="1" id="KW-1133">Transmembrane helix</keyword>
<keyword evidence="1" id="KW-0472">Membrane</keyword>
<feature type="transmembrane region" description="Helical" evidence="1">
    <location>
        <begin position="166"/>
        <end position="185"/>
    </location>
</feature>
<feature type="transmembrane region" description="Helical" evidence="1">
    <location>
        <begin position="62"/>
        <end position="83"/>
    </location>
</feature>
<feature type="transmembrane region" description="Helical" evidence="1">
    <location>
        <begin position="12"/>
        <end position="32"/>
    </location>
</feature>
<accession>A0A1H4AZP2</accession>
<evidence type="ECO:0000313" key="3">
    <source>
        <dbReference type="Proteomes" id="UP000198820"/>
    </source>
</evidence>
<dbReference type="AlphaFoldDB" id="A0A1H4AZP2"/>
<evidence type="ECO:0000256" key="1">
    <source>
        <dbReference type="SAM" id="Phobius"/>
    </source>
</evidence>
<dbReference type="PANTHER" id="PTHR39419:SF1">
    <property type="entry name" value="SLL0814 PROTEIN"/>
    <property type="match status" value="1"/>
</dbReference>
<feature type="transmembrane region" description="Helical" evidence="1">
    <location>
        <begin position="38"/>
        <end position="55"/>
    </location>
</feature>
<dbReference type="PANTHER" id="PTHR39419">
    <property type="entry name" value="SLL0814 PROTEIN"/>
    <property type="match status" value="1"/>
</dbReference>
<dbReference type="EMBL" id="FNQF01000005">
    <property type="protein sequence ID" value="SEA41274.1"/>
    <property type="molecule type" value="Genomic_DNA"/>
</dbReference>
<sequence length="210" mass="24722">MTINLKIKPQFLLIWLFHISAIIGITLGYADWFLPKTPLNLMIILIIMLFSYKLINIKNLIAFLIISLFGFSVEVLGVNYAWFFGEYAYGNNFGYRFLGVPVLIGINWAILSLTSYTIISKYIKNKWVKAGIASLLMLSLDYLMEFTAPRFDFWEFENNTVPFRNYASWFMFAYLFMLLCDFLKVKGSFRTSAHVFGVQFLFFMYFYVYF</sequence>
<dbReference type="InterPro" id="IPR007354">
    <property type="entry name" value="CruF-like"/>
</dbReference>
<organism evidence="2 3">
    <name type="scientific">Psychroflexus halocasei</name>
    <dbReference type="NCBI Taxonomy" id="908615"/>
    <lineage>
        <taxon>Bacteria</taxon>
        <taxon>Pseudomonadati</taxon>
        <taxon>Bacteroidota</taxon>
        <taxon>Flavobacteriia</taxon>
        <taxon>Flavobacteriales</taxon>
        <taxon>Flavobacteriaceae</taxon>
        <taxon>Psychroflexus</taxon>
    </lineage>
</organism>
<keyword evidence="3" id="KW-1185">Reference proteome</keyword>
<feature type="transmembrane region" description="Helical" evidence="1">
    <location>
        <begin position="192"/>
        <end position="209"/>
    </location>
</feature>
<gene>
    <name evidence="2" type="ORF">SAMN05421540_105201</name>
</gene>
<feature type="transmembrane region" description="Helical" evidence="1">
    <location>
        <begin position="127"/>
        <end position="146"/>
    </location>
</feature>
<feature type="transmembrane region" description="Helical" evidence="1">
    <location>
        <begin position="95"/>
        <end position="115"/>
    </location>
</feature>
<proteinExistence type="predicted"/>
<dbReference type="Pfam" id="PF04240">
    <property type="entry name" value="Caroten_synth"/>
    <property type="match status" value="1"/>
</dbReference>
<protein>
    <submittedName>
        <fullName evidence="2">Putative membrane protein</fullName>
    </submittedName>
</protein>
<dbReference type="STRING" id="908615.SAMN05421540_105201"/>
<dbReference type="Proteomes" id="UP000198820">
    <property type="component" value="Unassembled WGS sequence"/>
</dbReference>